<proteinExistence type="inferred from homology"/>
<dbReference type="GO" id="GO:0004497">
    <property type="term" value="F:monooxygenase activity"/>
    <property type="evidence" value="ECO:0007669"/>
    <property type="project" value="UniProtKB-KW"/>
</dbReference>
<keyword evidence="5" id="KW-0503">Monooxygenase</keyword>
<dbReference type="OrthoDB" id="16820at2759"/>
<keyword evidence="6" id="KW-1133">Transmembrane helix</keyword>
<evidence type="ECO:0000256" key="6">
    <source>
        <dbReference type="SAM" id="Phobius"/>
    </source>
</evidence>
<evidence type="ECO:0000256" key="1">
    <source>
        <dbReference type="ARBA" id="ARBA00007992"/>
    </source>
</evidence>
<evidence type="ECO:0000259" key="7">
    <source>
        <dbReference type="Pfam" id="PF01494"/>
    </source>
</evidence>
<dbReference type="PRINTS" id="PR00420">
    <property type="entry name" value="RNGMNOXGNASE"/>
</dbReference>
<accession>A0A9P4L6U1</accession>
<keyword evidence="6" id="KW-0472">Membrane</keyword>
<protein>
    <submittedName>
        <fullName evidence="8">FAD/NAD(P)-binding domain-containing protein</fullName>
    </submittedName>
</protein>
<dbReference type="SUPFAM" id="SSF51905">
    <property type="entry name" value="FAD/NAD(P)-binding domain"/>
    <property type="match status" value="1"/>
</dbReference>
<evidence type="ECO:0000313" key="8">
    <source>
        <dbReference type="EMBL" id="KAF1843682.1"/>
    </source>
</evidence>
<dbReference type="Gene3D" id="3.50.50.60">
    <property type="entry name" value="FAD/NAD(P)-binding domain"/>
    <property type="match status" value="1"/>
</dbReference>
<comment type="caution">
    <text evidence="8">The sequence shown here is derived from an EMBL/GenBank/DDBJ whole genome shotgun (WGS) entry which is preliminary data.</text>
</comment>
<evidence type="ECO:0000256" key="2">
    <source>
        <dbReference type="ARBA" id="ARBA00022630"/>
    </source>
</evidence>
<evidence type="ECO:0000256" key="4">
    <source>
        <dbReference type="ARBA" id="ARBA00023002"/>
    </source>
</evidence>
<dbReference type="InterPro" id="IPR050493">
    <property type="entry name" value="FAD-dep_Monooxygenase_BioMet"/>
</dbReference>
<dbReference type="Pfam" id="PF01494">
    <property type="entry name" value="FAD_binding_3"/>
    <property type="match status" value="1"/>
</dbReference>
<keyword evidence="4" id="KW-0560">Oxidoreductase</keyword>
<keyword evidence="2" id="KW-0285">Flavoprotein</keyword>
<keyword evidence="9" id="KW-1185">Reference proteome</keyword>
<dbReference type="InterPro" id="IPR036188">
    <property type="entry name" value="FAD/NAD-bd_sf"/>
</dbReference>
<feature type="transmembrane region" description="Helical" evidence="6">
    <location>
        <begin position="6"/>
        <end position="26"/>
    </location>
</feature>
<evidence type="ECO:0000256" key="3">
    <source>
        <dbReference type="ARBA" id="ARBA00022827"/>
    </source>
</evidence>
<dbReference type="PANTHER" id="PTHR13789:SF236">
    <property type="entry name" value="MONOOXYGENASE, PUTATIVE (AFU_ORTHOLOGUE AFUA_6G12060)-RELATED"/>
    <property type="match status" value="1"/>
</dbReference>
<evidence type="ECO:0000313" key="9">
    <source>
        <dbReference type="Proteomes" id="UP000800039"/>
    </source>
</evidence>
<dbReference type="GO" id="GO:0071949">
    <property type="term" value="F:FAD binding"/>
    <property type="evidence" value="ECO:0007669"/>
    <property type="project" value="InterPro"/>
</dbReference>
<evidence type="ECO:0000256" key="5">
    <source>
        <dbReference type="ARBA" id="ARBA00023033"/>
    </source>
</evidence>
<dbReference type="EMBL" id="ML976617">
    <property type="protein sequence ID" value="KAF1843682.1"/>
    <property type="molecule type" value="Genomic_DNA"/>
</dbReference>
<name>A0A9P4L6U1_9PLEO</name>
<dbReference type="SUPFAM" id="SSF54373">
    <property type="entry name" value="FAD-linked reductases, C-terminal domain"/>
    <property type="match status" value="1"/>
</dbReference>
<gene>
    <name evidence="8" type="ORF">K460DRAFT_342118</name>
</gene>
<dbReference type="Proteomes" id="UP000800039">
    <property type="component" value="Unassembled WGS sequence"/>
</dbReference>
<dbReference type="RefSeq" id="XP_040786245.1">
    <property type="nucleotide sequence ID" value="XM_040931178.1"/>
</dbReference>
<reference evidence="8" key="1">
    <citation type="submission" date="2020-01" db="EMBL/GenBank/DDBJ databases">
        <authorList>
            <consortium name="DOE Joint Genome Institute"/>
            <person name="Haridas S."/>
            <person name="Albert R."/>
            <person name="Binder M."/>
            <person name="Bloem J."/>
            <person name="Labutti K."/>
            <person name="Salamov A."/>
            <person name="Andreopoulos B."/>
            <person name="Baker S.E."/>
            <person name="Barry K."/>
            <person name="Bills G."/>
            <person name="Bluhm B.H."/>
            <person name="Cannon C."/>
            <person name="Castanera R."/>
            <person name="Culley D.E."/>
            <person name="Daum C."/>
            <person name="Ezra D."/>
            <person name="Gonzalez J.B."/>
            <person name="Henrissat B."/>
            <person name="Kuo A."/>
            <person name="Liang C."/>
            <person name="Lipzen A."/>
            <person name="Lutzoni F."/>
            <person name="Magnuson J."/>
            <person name="Mondo S."/>
            <person name="Nolan M."/>
            <person name="Ohm R."/>
            <person name="Pangilinan J."/>
            <person name="Park H.-J."/>
            <person name="Ramirez L."/>
            <person name="Alfaro M."/>
            <person name="Sun H."/>
            <person name="Tritt A."/>
            <person name="Yoshinaga Y."/>
            <person name="Zwiers L.-H."/>
            <person name="Turgeon B.G."/>
            <person name="Goodwin S.B."/>
            <person name="Spatafora J.W."/>
            <person name="Crous P.W."/>
            <person name="Grigoriev I.V."/>
        </authorList>
    </citation>
    <scope>NUCLEOTIDE SEQUENCE</scope>
    <source>
        <strain evidence="8">CBS 394.84</strain>
    </source>
</reference>
<comment type="similarity">
    <text evidence="1">Belongs to the paxM FAD-dependent monooxygenase family.</text>
</comment>
<keyword evidence="3" id="KW-0274">FAD</keyword>
<dbReference type="PANTHER" id="PTHR13789">
    <property type="entry name" value="MONOOXYGENASE"/>
    <property type="match status" value="1"/>
</dbReference>
<dbReference type="GeneID" id="63848430"/>
<organism evidence="8 9">
    <name type="scientific">Cucurbitaria berberidis CBS 394.84</name>
    <dbReference type="NCBI Taxonomy" id="1168544"/>
    <lineage>
        <taxon>Eukaryota</taxon>
        <taxon>Fungi</taxon>
        <taxon>Dikarya</taxon>
        <taxon>Ascomycota</taxon>
        <taxon>Pezizomycotina</taxon>
        <taxon>Dothideomycetes</taxon>
        <taxon>Pleosporomycetidae</taxon>
        <taxon>Pleosporales</taxon>
        <taxon>Pleosporineae</taxon>
        <taxon>Cucurbitariaceae</taxon>
        <taxon>Cucurbitaria</taxon>
    </lineage>
</organism>
<keyword evidence="6" id="KW-0812">Transmembrane</keyword>
<sequence>MGSLEESLHVVIVGAGLGGLALAIACRRQGFKVTVFEWAPKLLPIGDSIGFGCNSSRILERWGLMPELEALTCKAEFCAMNDWNGNHLGIDRAQGEAKAKYGVPSLVVHRGDAHQIFLDHAIKNGADVRLDAKVVDYDNDKPSVTLQNGEVHIGDVVIASDGVKSLGRKQVLGYFDKPLHSGYSVWRAYVDASEYQNDPLVKKFVEKGDTFTLWIGKDVHAFVITTQDGGRINATMTHTDDADVEEGWMSPGYKKDILENLKGADPSLVRVWELIPEDRILDWKLVYRRCLDKWVADSGLVAIMGDAAHPFLPSSSQGGSQAIEDGATIAMCLAKAGKANIPLALHTYFEIRHDHVLRAQQAGITQRDKWHHNHDDDGKLVKEIKKSEEDILDEPILDSSILWHHDAEKVCEEKYPAASAKVASKLGIAKVAS</sequence>
<dbReference type="InterPro" id="IPR002938">
    <property type="entry name" value="FAD-bd"/>
</dbReference>
<feature type="domain" description="FAD-binding" evidence="7">
    <location>
        <begin position="9"/>
        <end position="359"/>
    </location>
</feature>
<dbReference type="AlphaFoldDB" id="A0A9P4L6U1"/>